<feature type="domain" description="DUF2293" evidence="2">
    <location>
        <begin position="96"/>
        <end position="179"/>
    </location>
</feature>
<sequence length="206" mass="23412">MSRKREITVSPNKPMQKGYAFLPKGNAYKTLHCRRLTHEAGKPLFVVEDRKKIVGLRVPKHIFFQVQSLARETLADRRAATEKRDNALVRQAEAELAKQFPKIPEVEREAILKHAFRKYSGRVGRTSQTPMSRKVLLAAIAHIRHRHTGYDAMLDRGVDREEARRAIAKKVQDTLRQWGAKGDLSLCEENSSSESTPALSVSENET</sequence>
<dbReference type="EMBL" id="MU004397">
    <property type="protein sequence ID" value="KAF2652632.1"/>
    <property type="molecule type" value="Genomic_DNA"/>
</dbReference>
<feature type="region of interest" description="Disordered" evidence="1">
    <location>
        <begin position="186"/>
        <end position="206"/>
    </location>
</feature>
<name>A0A6A6SYI3_9PLEO</name>
<evidence type="ECO:0000313" key="3">
    <source>
        <dbReference type="EMBL" id="KAF2652632.1"/>
    </source>
</evidence>
<dbReference type="Proteomes" id="UP000799324">
    <property type="component" value="Unassembled WGS sequence"/>
</dbReference>
<protein>
    <recommendedName>
        <fullName evidence="2">DUF2293 domain-containing protein</fullName>
    </recommendedName>
</protein>
<dbReference type="AlphaFoldDB" id="A0A6A6SYI3"/>
<evidence type="ECO:0000256" key="1">
    <source>
        <dbReference type="SAM" id="MobiDB-lite"/>
    </source>
</evidence>
<evidence type="ECO:0000313" key="4">
    <source>
        <dbReference type="Proteomes" id="UP000799324"/>
    </source>
</evidence>
<proteinExistence type="predicted"/>
<dbReference type="PANTHER" id="PTHR38113:SF2">
    <property type="entry name" value="DUF2293 DOMAIN-CONTAINING PROTEIN"/>
    <property type="match status" value="1"/>
</dbReference>
<dbReference type="Pfam" id="PF10056">
    <property type="entry name" value="DUF2293"/>
    <property type="match status" value="1"/>
</dbReference>
<evidence type="ECO:0000259" key="2">
    <source>
        <dbReference type="Pfam" id="PF10056"/>
    </source>
</evidence>
<dbReference type="OrthoDB" id="5381833at2759"/>
<keyword evidence="4" id="KW-1185">Reference proteome</keyword>
<reference evidence="3" key="1">
    <citation type="journal article" date="2020" name="Stud. Mycol.">
        <title>101 Dothideomycetes genomes: a test case for predicting lifestyles and emergence of pathogens.</title>
        <authorList>
            <person name="Haridas S."/>
            <person name="Albert R."/>
            <person name="Binder M."/>
            <person name="Bloem J."/>
            <person name="Labutti K."/>
            <person name="Salamov A."/>
            <person name="Andreopoulos B."/>
            <person name="Baker S."/>
            <person name="Barry K."/>
            <person name="Bills G."/>
            <person name="Bluhm B."/>
            <person name="Cannon C."/>
            <person name="Castanera R."/>
            <person name="Culley D."/>
            <person name="Daum C."/>
            <person name="Ezra D."/>
            <person name="Gonzalez J."/>
            <person name="Henrissat B."/>
            <person name="Kuo A."/>
            <person name="Liang C."/>
            <person name="Lipzen A."/>
            <person name="Lutzoni F."/>
            <person name="Magnuson J."/>
            <person name="Mondo S."/>
            <person name="Nolan M."/>
            <person name="Ohm R."/>
            <person name="Pangilinan J."/>
            <person name="Park H.-J."/>
            <person name="Ramirez L."/>
            <person name="Alfaro M."/>
            <person name="Sun H."/>
            <person name="Tritt A."/>
            <person name="Yoshinaga Y."/>
            <person name="Zwiers L.-H."/>
            <person name="Turgeon B."/>
            <person name="Goodwin S."/>
            <person name="Spatafora J."/>
            <person name="Crous P."/>
            <person name="Grigoriev I."/>
        </authorList>
    </citation>
    <scope>NUCLEOTIDE SEQUENCE</scope>
    <source>
        <strain evidence="3">CBS 122681</strain>
    </source>
</reference>
<accession>A0A6A6SYI3</accession>
<gene>
    <name evidence="3" type="ORF">K491DRAFT_43044</name>
</gene>
<feature type="compositionally biased region" description="Polar residues" evidence="1">
    <location>
        <begin position="196"/>
        <end position="206"/>
    </location>
</feature>
<dbReference type="InterPro" id="IPR018744">
    <property type="entry name" value="DUF2293"/>
</dbReference>
<organism evidence="3 4">
    <name type="scientific">Lophiostoma macrostomum CBS 122681</name>
    <dbReference type="NCBI Taxonomy" id="1314788"/>
    <lineage>
        <taxon>Eukaryota</taxon>
        <taxon>Fungi</taxon>
        <taxon>Dikarya</taxon>
        <taxon>Ascomycota</taxon>
        <taxon>Pezizomycotina</taxon>
        <taxon>Dothideomycetes</taxon>
        <taxon>Pleosporomycetidae</taxon>
        <taxon>Pleosporales</taxon>
        <taxon>Lophiostomataceae</taxon>
        <taxon>Lophiostoma</taxon>
    </lineage>
</organism>
<dbReference type="PANTHER" id="PTHR38113">
    <property type="match status" value="1"/>
</dbReference>